<reference evidence="2 3" key="1">
    <citation type="submission" date="2022-03" db="EMBL/GenBank/DDBJ databases">
        <title>Complete genome analysis of Roseomonas KG 17.1 : a prolific producer of plant growth promoters.</title>
        <authorList>
            <person name="Saadouli I."/>
            <person name="Najjari A."/>
            <person name="Mosbah A."/>
            <person name="Ouzari H.I."/>
        </authorList>
    </citation>
    <scope>NUCLEOTIDE SEQUENCE [LARGE SCALE GENOMIC DNA]</scope>
    <source>
        <strain evidence="2 3">KG17-1</strain>
    </source>
</reference>
<proteinExistence type="predicted"/>
<dbReference type="PROSITE" id="PS51257">
    <property type="entry name" value="PROKAR_LIPOPROTEIN"/>
    <property type="match status" value="1"/>
</dbReference>
<accession>A0ABS9W5Y9</accession>
<evidence type="ECO:0000313" key="3">
    <source>
        <dbReference type="Proteomes" id="UP001201985"/>
    </source>
</evidence>
<sequence>MTEWTRRGMARPLALLALAGTGLAACARTAPIYNVSNANFVGSAPLAQRSLQIRRAGAGLGWIMEDEAPGVIRGTLNLRTHQAVVRVLFNNTGFSLQHVSSSNLDYDGASIHRNYNGWIQRLEQQIIAQSAV</sequence>
<gene>
    <name evidence="2" type="ORF">MON41_09545</name>
</gene>
<protein>
    <recommendedName>
        <fullName evidence="4">Lipoprotein</fullName>
    </recommendedName>
</protein>
<organism evidence="2 3">
    <name type="scientific">Teichococcus vastitatis</name>
    <dbReference type="NCBI Taxonomy" id="2307076"/>
    <lineage>
        <taxon>Bacteria</taxon>
        <taxon>Pseudomonadati</taxon>
        <taxon>Pseudomonadota</taxon>
        <taxon>Alphaproteobacteria</taxon>
        <taxon>Acetobacterales</taxon>
        <taxon>Roseomonadaceae</taxon>
        <taxon>Roseomonas</taxon>
    </lineage>
</organism>
<comment type="caution">
    <text evidence="2">The sequence shown here is derived from an EMBL/GenBank/DDBJ whole genome shotgun (WGS) entry which is preliminary data.</text>
</comment>
<dbReference type="RefSeq" id="WP_120007701.1">
    <property type="nucleotide sequence ID" value="NZ_JALBUU010000004.1"/>
</dbReference>
<evidence type="ECO:0008006" key="4">
    <source>
        <dbReference type="Google" id="ProtNLM"/>
    </source>
</evidence>
<evidence type="ECO:0000256" key="1">
    <source>
        <dbReference type="SAM" id="SignalP"/>
    </source>
</evidence>
<keyword evidence="3" id="KW-1185">Reference proteome</keyword>
<feature type="signal peptide" evidence="1">
    <location>
        <begin position="1"/>
        <end position="24"/>
    </location>
</feature>
<evidence type="ECO:0000313" key="2">
    <source>
        <dbReference type="EMBL" id="MCI0753999.1"/>
    </source>
</evidence>
<name>A0ABS9W5Y9_9PROT</name>
<dbReference type="EMBL" id="JALBUU010000004">
    <property type="protein sequence ID" value="MCI0753999.1"/>
    <property type="molecule type" value="Genomic_DNA"/>
</dbReference>
<keyword evidence="1" id="KW-0732">Signal</keyword>
<feature type="chain" id="PRO_5047096164" description="Lipoprotein" evidence="1">
    <location>
        <begin position="25"/>
        <end position="132"/>
    </location>
</feature>
<dbReference type="Proteomes" id="UP001201985">
    <property type="component" value="Unassembled WGS sequence"/>
</dbReference>